<dbReference type="SMART" id="SM00220">
    <property type="entry name" value="S_TKc"/>
    <property type="match status" value="1"/>
</dbReference>
<protein>
    <recommendedName>
        <fullName evidence="2">non-specific serine/threonine protein kinase</fullName>
        <ecNumber evidence="2">2.7.11.1</ecNumber>
    </recommendedName>
</protein>
<dbReference type="GO" id="GO:0006417">
    <property type="term" value="P:regulation of translation"/>
    <property type="evidence" value="ECO:0007669"/>
    <property type="project" value="UniProtKB-KW"/>
</dbReference>
<dbReference type="InterPro" id="IPR008271">
    <property type="entry name" value="Ser/Thr_kinase_AS"/>
</dbReference>
<evidence type="ECO:0000256" key="13">
    <source>
        <dbReference type="SAM" id="MobiDB-lite"/>
    </source>
</evidence>
<dbReference type="PROSITE" id="PS00108">
    <property type="entry name" value="PROTEIN_KINASE_ST"/>
    <property type="match status" value="1"/>
</dbReference>
<evidence type="ECO:0000256" key="3">
    <source>
        <dbReference type="ARBA" id="ARBA00022490"/>
    </source>
</evidence>
<dbReference type="PROSITE" id="PS50011">
    <property type="entry name" value="PROTEIN_KINASE_DOM"/>
    <property type="match status" value="1"/>
</dbReference>
<proteinExistence type="predicted"/>
<evidence type="ECO:0000256" key="6">
    <source>
        <dbReference type="ARBA" id="ARBA00022679"/>
    </source>
</evidence>
<evidence type="ECO:0000313" key="15">
    <source>
        <dbReference type="EMBL" id="QID87943.1"/>
    </source>
</evidence>
<evidence type="ECO:0000259" key="14">
    <source>
        <dbReference type="PROSITE" id="PS50011"/>
    </source>
</evidence>
<evidence type="ECO:0000256" key="11">
    <source>
        <dbReference type="ARBA" id="ARBA00047899"/>
    </source>
</evidence>
<dbReference type="GO" id="GO:0005829">
    <property type="term" value="C:cytosol"/>
    <property type="evidence" value="ECO:0007669"/>
    <property type="project" value="TreeGrafter"/>
</dbReference>
<comment type="subcellular location">
    <subcellularLocation>
        <location evidence="1">Cytoplasm</location>
    </subcellularLocation>
</comment>
<dbReference type="SUPFAM" id="SSF56112">
    <property type="entry name" value="Protein kinase-like (PK-like)"/>
    <property type="match status" value="1"/>
</dbReference>
<keyword evidence="6" id="KW-0808">Transferase</keyword>
<organism evidence="15 16">
    <name type="scientific">Saccharomyces pastorianus</name>
    <name type="common">Lager yeast</name>
    <name type="synonym">Saccharomyces cerevisiae x Saccharomyces eubayanus</name>
    <dbReference type="NCBI Taxonomy" id="27292"/>
    <lineage>
        <taxon>Eukaryota</taxon>
        <taxon>Fungi</taxon>
        <taxon>Dikarya</taxon>
        <taxon>Ascomycota</taxon>
        <taxon>Saccharomycotina</taxon>
        <taxon>Saccharomycetes</taxon>
        <taxon>Saccharomycetales</taxon>
        <taxon>Saccharomycetaceae</taxon>
        <taxon>Saccharomyces</taxon>
    </lineage>
</organism>
<dbReference type="EC" id="2.7.11.1" evidence="2"/>
<evidence type="ECO:0000256" key="7">
    <source>
        <dbReference type="ARBA" id="ARBA00022741"/>
    </source>
</evidence>
<evidence type="ECO:0000256" key="12">
    <source>
        <dbReference type="ARBA" id="ARBA00048679"/>
    </source>
</evidence>
<evidence type="ECO:0000256" key="4">
    <source>
        <dbReference type="ARBA" id="ARBA00022527"/>
    </source>
</evidence>
<keyword evidence="3" id="KW-0963">Cytoplasm</keyword>
<dbReference type="InterPro" id="IPR000014">
    <property type="entry name" value="PAS"/>
</dbReference>
<dbReference type="GO" id="GO:0004674">
    <property type="term" value="F:protein serine/threonine kinase activity"/>
    <property type="evidence" value="ECO:0007669"/>
    <property type="project" value="UniProtKB-KW"/>
</dbReference>
<evidence type="ECO:0000256" key="9">
    <source>
        <dbReference type="ARBA" id="ARBA00022840"/>
    </source>
</evidence>
<dbReference type="GO" id="GO:0005524">
    <property type="term" value="F:ATP binding"/>
    <property type="evidence" value="ECO:0007669"/>
    <property type="project" value="UniProtKB-KW"/>
</dbReference>
<evidence type="ECO:0000313" key="16">
    <source>
        <dbReference type="Proteomes" id="UP000501346"/>
    </source>
</evidence>
<dbReference type="EMBL" id="CP049012">
    <property type="protein sequence ID" value="QID87943.1"/>
    <property type="molecule type" value="Genomic_DNA"/>
</dbReference>
<keyword evidence="10" id="KW-0810">Translation regulation</keyword>
<evidence type="ECO:0000256" key="2">
    <source>
        <dbReference type="ARBA" id="ARBA00012513"/>
    </source>
</evidence>
<dbReference type="GO" id="GO:0060917">
    <property type="term" value="P:regulation of (1-&gt;6)-beta-D-glucan biosynthetic process"/>
    <property type="evidence" value="ECO:0007669"/>
    <property type="project" value="UniProtKB-ARBA"/>
</dbReference>
<gene>
    <name evidence="15" type="primary">PSK2_2</name>
    <name evidence="15" type="ORF">GRS66_010639</name>
</gene>
<keyword evidence="16" id="KW-1185">Reference proteome</keyword>
<dbReference type="Gene3D" id="1.10.510.10">
    <property type="entry name" value="Transferase(Phosphotransferase) domain 1"/>
    <property type="match status" value="1"/>
</dbReference>
<evidence type="ECO:0000256" key="5">
    <source>
        <dbReference type="ARBA" id="ARBA00022553"/>
    </source>
</evidence>
<comment type="catalytic activity">
    <reaction evidence="11">
        <text>L-threonyl-[protein] + ATP = O-phospho-L-threonyl-[protein] + ADP + H(+)</text>
        <dbReference type="Rhea" id="RHEA:46608"/>
        <dbReference type="Rhea" id="RHEA-COMP:11060"/>
        <dbReference type="Rhea" id="RHEA-COMP:11605"/>
        <dbReference type="ChEBI" id="CHEBI:15378"/>
        <dbReference type="ChEBI" id="CHEBI:30013"/>
        <dbReference type="ChEBI" id="CHEBI:30616"/>
        <dbReference type="ChEBI" id="CHEBI:61977"/>
        <dbReference type="ChEBI" id="CHEBI:456216"/>
        <dbReference type="EC" id="2.7.11.1"/>
    </reaction>
</comment>
<dbReference type="Gene3D" id="3.30.200.20">
    <property type="entry name" value="Phosphorylase Kinase, domain 1"/>
    <property type="match status" value="1"/>
</dbReference>
<accession>A0A6C1EGD6</accession>
<dbReference type="AlphaFoldDB" id="A0A6C1EGD6"/>
<dbReference type="FunFam" id="1.10.510.10:FF:000320">
    <property type="entry name" value="Serine/threonine protein kinase"/>
    <property type="match status" value="1"/>
</dbReference>
<comment type="catalytic activity">
    <reaction evidence="12">
        <text>L-seryl-[protein] + ATP = O-phospho-L-seryl-[protein] + ADP + H(+)</text>
        <dbReference type="Rhea" id="RHEA:17989"/>
        <dbReference type="Rhea" id="RHEA-COMP:9863"/>
        <dbReference type="Rhea" id="RHEA-COMP:11604"/>
        <dbReference type="ChEBI" id="CHEBI:15378"/>
        <dbReference type="ChEBI" id="CHEBI:29999"/>
        <dbReference type="ChEBI" id="CHEBI:30616"/>
        <dbReference type="ChEBI" id="CHEBI:83421"/>
        <dbReference type="ChEBI" id="CHEBI:456216"/>
        <dbReference type="EC" id="2.7.11.1"/>
    </reaction>
</comment>
<evidence type="ECO:0000256" key="10">
    <source>
        <dbReference type="ARBA" id="ARBA00022845"/>
    </source>
</evidence>
<dbReference type="CDD" id="cd14004">
    <property type="entry name" value="STKc_PASK"/>
    <property type="match status" value="1"/>
</dbReference>
<keyword evidence="7" id="KW-0547">Nucleotide-binding</keyword>
<evidence type="ECO:0000256" key="8">
    <source>
        <dbReference type="ARBA" id="ARBA00022777"/>
    </source>
</evidence>
<keyword evidence="9" id="KW-0067">ATP-binding</keyword>
<name>A0A6C1EGD6_SACPS</name>
<dbReference type="PANTHER" id="PTHR24346:SF51">
    <property type="entry name" value="PAS DOMAIN-CONTAINING SERINE_THREONINE-PROTEIN KINASE"/>
    <property type="match status" value="1"/>
</dbReference>
<evidence type="ECO:0000256" key="1">
    <source>
        <dbReference type="ARBA" id="ARBA00004496"/>
    </source>
</evidence>
<feature type="region of interest" description="Disordered" evidence="13">
    <location>
        <begin position="731"/>
        <end position="755"/>
    </location>
</feature>
<dbReference type="SMART" id="SM00091">
    <property type="entry name" value="PAS"/>
    <property type="match status" value="2"/>
</dbReference>
<feature type="compositionally biased region" description="Low complexity" evidence="13">
    <location>
        <begin position="737"/>
        <end position="747"/>
    </location>
</feature>
<feature type="domain" description="Protein kinase" evidence="14">
    <location>
        <begin position="846"/>
        <end position="1104"/>
    </location>
</feature>
<dbReference type="OrthoDB" id="10252171at2759"/>
<dbReference type="GO" id="GO:0035556">
    <property type="term" value="P:intracellular signal transduction"/>
    <property type="evidence" value="ECO:0007669"/>
    <property type="project" value="TreeGrafter"/>
</dbReference>
<sequence length="1106" mass="124880">MTYPIKSATSADISYPKNTPLVGLSKPPCLYQHTSSSVDSFSSTFSDDDRSDLVAVPNESPHAFSYNPISPNSLGVRLTILRRSLEIMVKSPDILQELKKKSPVIAYPTSLKHTRNLTEATALPDYREPSKWPSVVPAVSNISSASKRPAVQRAASLMVLTDNAATNKLNPEKSELENLLFLLNLALENNSFERASDLHMLSLLNINKLSFDSDIQKSETLKKALLDSLAEPFFENYKKFPHKDSGVSSQSNQHREHQDDIVSLADIKPQQDYSRILHPFTSAKNSGPEAVFTCSQQYPWNFKAANDLACLTFGISKNVIKALTLLDLIHTDSRKFVLEKIMNAEEENQEIVFTGETIPIVQPNSTSDNKLPNLIWASLWAKRKNGLLVCIFEKTPCDYIDVMLNLTDFSVDSIVDITGFLKNFNEQQQQESSSPTSTKKTVKFANEIHDIRSISHSLGKLIDDVRFGRVFSADDDLLPLPIRVANHINEERYFTLNHLSENIPCAVTTSVLENEIKLKIHSLPYQAGLFVVDSHTFNLLSFNNSVAKNMFGLRLHELVGRPIIKLVPSLANMILYSNKTYPSLNINLPENKGLVLTEHFFRKIEAEMHHNIDSFYTSIGIDGCHKDGNLIKVDIQLRVLNTNIILLWITHSRDVVIENYTTVPSQLPMLKENEIDIVGSRGSSNASSKKSSEKIPVDLLRTMTNLSISSSETISNSDDEVDLNQVNKKLRETPSGNVRNTELNENNNNDDDMTMVDDPELKHKIELTKMYTQDKSKFVKDDNFKVDEKLIMSIIEPINGEEIKEETSALLKEGPKSRATNATATYLTVPESNIGSQKRIKKFSDFTILQAMGEGAYGKVNLCIHNKEHYIVVIKMIFKERILVDTWVRDRKLGTIPSEIQIMATLNKNPQENILRLLDFFEDDDYYYIETPVHGETGSIDLFDVIEFKKDMVEHEAKLVFKQVVSSIKHLHDQGIVHRDIKDENVIVDSHGFVKLIDFGSAAYTKSGPFDVFVGTMDYAAPEVLGGSSYKGKPQDIWALGVLLYTIIYKENPYYNIDEILEGELRFDNAENVSDDCINLIKGILTREVDKRPTIDDIYQDKWLKI</sequence>
<keyword evidence="5" id="KW-0597">Phosphoprotein</keyword>
<dbReference type="GO" id="GO:0045719">
    <property type="term" value="P:negative regulation of glycogen biosynthetic process"/>
    <property type="evidence" value="ECO:0007669"/>
    <property type="project" value="TreeGrafter"/>
</dbReference>
<keyword evidence="8 15" id="KW-0418">Kinase</keyword>
<dbReference type="CDD" id="cd00130">
    <property type="entry name" value="PAS"/>
    <property type="match status" value="1"/>
</dbReference>
<keyword evidence="4" id="KW-0723">Serine/threonine-protein kinase</keyword>
<dbReference type="Proteomes" id="UP000501346">
    <property type="component" value="Chromosome SeXV-SeVIII"/>
</dbReference>
<dbReference type="InterPro" id="IPR011009">
    <property type="entry name" value="Kinase-like_dom_sf"/>
</dbReference>
<dbReference type="FunFam" id="3.30.200.20:FF:000314">
    <property type="entry name" value="Serine/threonine protein kinase"/>
    <property type="match status" value="1"/>
</dbReference>
<dbReference type="Pfam" id="PF00069">
    <property type="entry name" value="Pkinase"/>
    <property type="match status" value="1"/>
</dbReference>
<dbReference type="InterPro" id="IPR000719">
    <property type="entry name" value="Prot_kinase_dom"/>
</dbReference>
<reference evidence="15 16" key="1">
    <citation type="journal article" date="2019" name="BMC Genomics">
        <title>Chromosome level assembly and comparative genome analysis confirm lager-brewing yeasts originated from a single hybridization.</title>
        <authorList>
            <person name="Salazar A.N."/>
            <person name="Gorter de Vries A.R."/>
            <person name="van den Broek M."/>
            <person name="Brouwers N."/>
            <person name="de la Torre Cortes P."/>
            <person name="Kuijpers N.G.A."/>
            <person name="Daran J.G."/>
            <person name="Abeel T."/>
        </authorList>
    </citation>
    <scope>NUCLEOTIDE SEQUENCE [LARGE SCALE GENOMIC DNA]</scope>
    <source>
        <strain evidence="15 16">CBS 1483</strain>
    </source>
</reference>
<dbReference type="GO" id="GO:0005634">
    <property type="term" value="C:nucleus"/>
    <property type="evidence" value="ECO:0007669"/>
    <property type="project" value="TreeGrafter"/>
</dbReference>
<dbReference type="PANTHER" id="PTHR24346">
    <property type="entry name" value="MAP/MICROTUBULE AFFINITY-REGULATING KINASE"/>
    <property type="match status" value="1"/>
</dbReference>